<dbReference type="AlphaFoldDB" id="A0A3D8SUI5"/>
<dbReference type="PANTHER" id="PTHR24198">
    <property type="entry name" value="ANKYRIN REPEAT AND PROTEIN KINASE DOMAIN-CONTAINING PROTEIN"/>
    <property type="match status" value="1"/>
</dbReference>
<evidence type="ECO:0000256" key="1">
    <source>
        <dbReference type="ARBA" id="ARBA00022737"/>
    </source>
</evidence>
<dbReference type="PANTHER" id="PTHR24198:SF165">
    <property type="entry name" value="ANKYRIN REPEAT-CONTAINING PROTEIN-RELATED"/>
    <property type="match status" value="1"/>
</dbReference>
<dbReference type="InterPro" id="IPR036770">
    <property type="entry name" value="Ankyrin_rpt-contain_sf"/>
</dbReference>
<evidence type="ECO:0000313" key="4">
    <source>
        <dbReference type="EMBL" id="RDW89924.1"/>
    </source>
</evidence>
<gene>
    <name evidence="4" type="ORF">DSM5745_01699</name>
</gene>
<name>A0A3D8SUI5_9EURO</name>
<dbReference type="PROSITE" id="PS50297">
    <property type="entry name" value="ANK_REP_REGION"/>
    <property type="match status" value="3"/>
</dbReference>
<evidence type="ECO:0000256" key="2">
    <source>
        <dbReference type="ARBA" id="ARBA00023043"/>
    </source>
</evidence>
<dbReference type="OrthoDB" id="20872at2759"/>
<dbReference type="EMBL" id="PVWQ01000002">
    <property type="protein sequence ID" value="RDW89924.1"/>
    <property type="molecule type" value="Genomic_DNA"/>
</dbReference>
<dbReference type="SUPFAM" id="SSF48403">
    <property type="entry name" value="Ankyrin repeat"/>
    <property type="match status" value="1"/>
</dbReference>
<dbReference type="SMART" id="SM00248">
    <property type="entry name" value="ANK"/>
    <property type="match status" value="5"/>
</dbReference>
<feature type="repeat" description="ANK" evidence="3">
    <location>
        <begin position="156"/>
        <end position="189"/>
    </location>
</feature>
<organism evidence="4 5">
    <name type="scientific">Aspergillus mulundensis</name>
    <dbReference type="NCBI Taxonomy" id="1810919"/>
    <lineage>
        <taxon>Eukaryota</taxon>
        <taxon>Fungi</taxon>
        <taxon>Dikarya</taxon>
        <taxon>Ascomycota</taxon>
        <taxon>Pezizomycotina</taxon>
        <taxon>Eurotiomycetes</taxon>
        <taxon>Eurotiomycetidae</taxon>
        <taxon>Eurotiales</taxon>
        <taxon>Aspergillaceae</taxon>
        <taxon>Aspergillus</taxon>
        <taxon>Aspergillus subgen. Nidulantes</taxon>
    </lineage>
</organism>
<feature type="repeat" description="ANK" evidence="3">
    <location>
        <begin position="227"/>
        <end position="259"/>
    </location>
</feature>
<keyword evidence="5" id="KW-1185">Reference proteome</keyword>
<evidence type="ECO:0000256" key="3">
    <source>
        <dbReference type="PROSITE-ProRule" id="PRU00023"/>
    </source>
</evidence>
<dbReference type="InterPro" id="IPR002110">
    <property type="entry name" value="Ankyrin_rpt"/>
</dbReference>
<dbReference type="STRING" id="1810919.A0A3D8SUI5"/>
<proteinExistence type="predicted"/>
<sequence length="326" mass="35012">MFFDTLAEKRGEILVRAIHDSNPQLCALVLRDGANTALQIEGTPGKTPLMLAAELRRTEIVRLLLAHSGINPDIRDNNNRSPLSHAVFHENAEIVELLLAIPQVDPTSCDIKGRSPLLLAAMCGRMGWPSHAYKKIVRMLLATGKYNAHINRGSHDGTTPLHAAAKIGHTEAVEMLLAVPDVDVDCRDNLNQSPLLLAMSAPHKAMDSTFLDLVRSGRVDGSVVGPRGQTPLHAAALHDRLHVVRGLLDQGVEPDPLDDALCTPLMLAVEGLPQYGGCLAARSVRTVWEDGVMVGCDPGEGVVEMLLATPRGGCRCIAGMRTGTAR</sequence>
<dbReference type="PROSITE" id="PS50088">
    <property type="entry name" value="ANK_REPEAT"/>
    <property type="match status" value="3"/>
</dbReference>
<keyword evidence="1" id="KW-0677">Repeat</keyword>
<dbReference type="RefSeq" id="XP_026606878.1">
    <property type="nucleotide sequence ID" value="XM_026743715.1"/>
</dbReference>
<protein>
    <submittedName>
        <fullName evidence="4">Uncharacterized protein</fullName>
    </submittedName>
</protein>
<reference evidence="4 5" key="1">
    <citation type="journal article" date="2018" name="IMA Fungus">
        <title>IMA Genome-F 9: Draft genome sequence of Annulohypoxylon stygium, Aspergillus mulundensis, Berkeleyomyces basicola (syn. Thielaviopsis basicola), Ceratocystis smalleyi, two Cercospora beticola strains, Coleophoma cylindrospora, Fusarium fracticaudum, Phialophora cf. hyalina, and Morchella septimelata.</title>
        <authorList>
            <person name="Wingfield B.D."/>
            <person name="Bills G.F."/>
            <person name="Dong Y."/>
            <person name="Huang W."/>
            <person name="Nel W.J."/>
            <person name="Swalarsk-Parry B.S."/>
            <person name="Vaghefi N."/>
            <person name="Wilken P.M."/>
            <person name="An Z."/>
            <person name="de Beer Z.W."/>
            <person name="De Vos L."/>
            <person name="Chen L."/>
            <person name="Duong T.A."/>
            <person name="Gao Y."/>
            <person name="Hammerbacher A."/>
            <person name="Kikkert J.R."/>
            <person name="Li Y."/>
            <person name="Li H."/>
            <person name="Li K."/>
            <person name="Li Q."/>
            <person name="Liu X."/>
            <person name="Ma X."/>
            <person name="Naidoo K."/>
            <person name="Pethybridge S.J."/>
            <person name="Sun J."/>
            <person name="Steenkamp E.T."/>
            <person name="van der Nest M.A."/>
            <person name="van Wyk S."/>
            <person name="Wingfield M.J."/>
            <person name="Xiong C."/>
            <person name="Yue Q."/>
            <person name="Zhang X."/>
        </authorList>
    </citation>
    <scope>NUCLEOTIDE SEQUENCE [LARGE SCALE GENOMIC DNA]</scope>
    <source>
        <strain evidence="4 5">DSM 5745</strain>
    </source>
</reference>
<comment type="caution">
    <text evidence="4">The sequence shown here is derived from an EMBL/GenBank/DDBJ whole genome shotgun (WGS) entry which is preliminary data.</text>
</comment>
<evidence type="ECO:0000313" key="5">
    <source>
        <dbReference type="Proteomes" id="UP000256690"/>
    </source>
</evidence>
<keyword evidence="2 3" id="KW-0040">ANK repeat</keyword>
<feature type="repeat" description="ANK" evidence="3">
    <location>
        <begin position="44"/>
        <end position="77"/>
    </location>
</feature>
<dbReference type="Pfam" id="PF12796">
    <property type="entry name" value="Ank_2"/>
    <property type="match status" value="2"/>
</dbReference>
<accession>A0A3D8SUI5</accession>
<dbReference type="Proteomes" id="UP000256690">
    <property type="component" value="Unassembled WGS sequence"/>
</dbReference>
<dbReference type="GeneID" id="38112069"/>
<dbReference type="Gene3D" id="1.25.40.20">
    <property type="entry name" value="Ankyrin repeat-containing domain"/>
    <property type="match status" value="3"/>
</dbReference>
<dbReference type="Pfam" id="PF00023">
    <property type="entry name" value="Ank"/>
    <property type="match status" value="1"/>
</dbReference>